<feature type="compositionally biased region" description="Acidic residues" evidence="2">
    <location>
        <begin position="289"/>
        <end position="304"/>
    </location>
</feature>
<keyword evidence="1" id="KW-0862">Zinc</keyword>
<dbReference type="SUPFAM" id="SSF57756">
    <property type="entry name" value="Retrovirus zinc finger-like domains"/>
    <property type="match status" value="1"/>
</dbReference>
<name>A0A388LQY8_CHABU</name>
<dbReference type="EMBL" id="BFEA01000489">
    <property type="protein sequence ID" value="GBG84746.1"/>
    <property type="molecule type" value="Genomic_DNA"/>
</dbReference>
<evidence type="ECO:0000313" key="4">
    <source>
        <dbReference type="EMBL" id="GBG84746.1"/>
    </source>
</evidence>
<comment type="caution">
    <text evidence="4">The sequence shown here is derived from an EMBL/GenBank/DDBJ whole genome shotgun (WGS) entry which is preliminary data.</text>
</comment>
<sequence length="304" mass="35630">MERGSSSHTGHREDPHRFAPVCYECGEPGHYRNQCPKLGRDGSTRYLGQRERSISSRQRAWYQEPRAAFEDPGVKHQLEELAASFATMKEAFDVENTEREEKRKRRMEKLDRKKREEEKAKAMEEAHLAEKRRATRKEENLRKEEEDRKLMRKEMLMEISLHMGQLDESLRLRYERDEMERSKGKQRVVKSLSDDDYVEPYESDVDTLSRRGKIPTSPGSVGKLKIVTENLRELRNMIVDELKRICLSEESVYEGKKMEAILAIVENRTQQAYGEEELRGLEQEMGDNPTDEVNEEEVDAESDT</sequence>
<feature type="region of interest" description="Disordered" evidence="2">
    <location>
        <begin position="95"/>
        <end position="147"/>
    </location>
</feature>
<dbReference type="Gramene" id="GBG84746">
    <property type="protein sequence ID" value="GBG84746"/>
    <property type="gene ID" value="CBR_g39124"/>
</dbReference>
<keyword evidence="5" id="KW-1185">Reference proteome</keyword>
<feature type="domain" description="CCHC-type" evidence="3">
    <location>
        <begin position="22"/>
        <end position="37"/>
    </location>
</feature>
<gene>
    <name evidence="4" type="ORF">CBR_g39124</name>
</gene>
<dbReference type="PROSITE" id="PS50158">
    <property type="entry name" value="ZF_CCHC"/>
    <property type="match status" value="1"/>
</dbReference>
<protein>
    <recommendedName>
        <fullName evidence="3">CCHC-type domain-containing protein</fullName>
    </recommendedName>
</protein>
<evidence type="ECO:0000256" key="1">
    <source>
        <dbReference type="PROSITE-ProRule" id="PRU00047"/>
    </source>
</evidence>
<dbReference type="Gene3D" id="4.10.60.10">
    <property type="entry name" value="Zinc finger, CCHC-type"/>
    <property type="match status" value="1"/>
</dbReference>
<feature type="region of interest" description="Disordered" evidence="2">
    <location>
        <begin position="272"/>
        <end position="304"/>
    </location>
</feature>
<evidence type="ECO:0000259" key="3">
    <source>
        <dbReference type="PROSITE" id="PS50158"/>
    </source>
</evidence>
<keyword evidence="1" id="KW-0863">Zinc-finger</keyword>
<dbReference type="AlphaFoldDB" id="A0A388LQY8"/>
<keyword evidence="1" id="KW-0479">Metal-binding</keyword>
<dbReference type="SMART" id="SM00343">
    <property type="entry name" value="ZnF_C2HC"/>
    <property type="match status" value="1"/>
</dbReference>
<dbReference type="Proteomes" id="UP000265515">
    <property type="component" value="Unassembled WGS sequence"/>
</dbReference>
<evidence type="ECO:0000256" key="2">
    <source>
        <dbReference type="SAM" id="MobiDB-lite"/>
    </source>
</evidence>
<dbReference type="InterPro" id="IPR001878">
    <property type="entry name" value="Znf_CCHC"/>
</dbReference>
<feature type="region of interest" description="Disordered" evidence="2">
    <location>
        <begin position="36"/>
        <end position="59"/>
    </location>
</feature>
<organism evidence="4 5">
    <name type="scientific">Chara braunii</name>
    <name type="common">Braun's stonewort</name>
    <dbReference type="NCBI Taxonomy" id="69332"/>
    <lineage>
        <taxon>Eukaryota</taxon>
        <taxon>Viridiplantae</taxon>
        <taxon>Streptophyta</taxon>
        <taxon>Charophyceae</taxon>
        <taxon>Charales</taxon>
        <taxon>Characeae</taxon>
        <taxon>Chara</taxon>
    </lineage>
</organism>
<feature type="compositionally biased region" description="Basic and acidic residues" evidence="2">
    <location>
        <begin position="38"/>
        <end position="54"/>
    </location>
</feature>
<dbReference type="OrthoDB" id="425619at2759"/>
<reference evidence="4 5" key="1">
    <citation type="journal article" date="2018" name="Cell">
        <title>The Chara Genome: Secondary Complexity and Implications for Plant Terrestrialization.</title>
        <authorList>
            <person name="Nishiyama T."/>
            <person name="Sakayama H."/>
            <person name="Vries J.D."/>
            <person name="Buschmann H."/>
            <person name="Saint-Marcoux D."/>
            <person name="Ullrich K.K."/>
            <person name="Haas F.B."/>
            <person name="Vanderstraeten L."/>
            <person name="Becker D."/>
            <person name="Lang D."/>
            <person name="Vosolsobe S."/>
            <person name="Rombauts S."/>
            <person name="Wilhelmsson P.K.I."/>
            <person name="Janitza P."/>
            <person name="Kern R."/>
            <person name="Heyl A."/>
            <person name="Rumpler F."/>
            <person name="Villalobos L.I.A.C."/>
            <person name="Clay J.M."/>
            <person name="Skokan R."/>
            <person name="Toyoda A."/>
            <person name="Suzuki Y."/>
            <person name="Kagoshima H."/>
            <person name="Schijlen E."/>
            <person name="Tajeshwar N."/>
            <person name="Catarino B."/>
            <person name="Hetherington A.J."/>
            <person name="Saltykova A."/>
            <person name="Bonnot C."/>
            <person name="Breuninger H."/>
            <person name="Symeonidi A."/>
            <person name="Radhakrishnan G.V."/>
            <person name="Van Nieuwerburgh F."/>
            <person name="Deforce D."/>
            <person name="Chang C."/>
            <person name="Karol K.G."/>
            <person name="Hedrich R."/>
            <person name="Ulvskov P."/>
            <person name="Glockner G."/>
            <person name="Delwiche C.F."/>
            <person name="Petrasek J."/>
            <person name="Van de Peer Y."/>
            <person name="Friml J."/>
            <person name="Beilby M."/>
            <person name="Dolan L."/>
            <person name="Kohara Y."/>
            <person name="Sugano S."/>
            <person name="Fujiyama A."/>
            <person name="Delaux P.-M."/>
            <person name="Quint M."/>
            <person name="TheiBen G."/>
            <person name="Hagemann M."/>
            <person name="Harholt J."/>
            <person name="Dunand C."/>
            <person name="Zachgo S."/>
            <person name="Langdale J."/>
            <person name="Maumus F."/>
            <person name="Straeten D.V.D."/>
            <person name="Gould S.B."/>
            <person name="Rensing S.A."/>
        </authorList>
    </citation>
    <scope>NUCLEOTIDE SEQUENCE [LARGE SCALE GENOMIC DNA]</scope>
    <source>
        <strain evidence="4 5">S276</strain>
    </source>
</reference>
<dbReference type="Pfam" id="PF00098">
    <property type="entry name" value="zf-CCHC"/>
    <property type="match status" value="1"/>
</dbReference>
<dbReference type="GO" id="GO:0008270">
    <property type="term" value="F:zinc ion binding"/>
    <property type="evidence" value="ECO:0007669"/>
    <property type="project" value="UniProtKB-KW"/>
</dbReference>
<proteinExistence type="predicted"/>
<dbReference type="InterPro" id="IPR036875">
    <property type="entry name" value="Znf_CCHC_sf"/>
</dbReference>
<accession>A0A388LQY8</accession>
<feature type="compositionally biased region" description="Basic and acidic residues" evidence="2">
    <location>
        <begin position="108"/>
        <end position="147"/>
    </location>
</feature>
<evidence type="ECO:0000313" key="5">
    <source>
        <dbReference type="Proteomes" id="UP000265515"/>
    </source>
</evidence>
<dbReference type="GO" id="GO:0003676">
    <property type="term" value="F:nucleic acid binding"/>
    <property type="evidence" value="ECO:0007669"/>
    <property type="project" value="InterPro"/>
</dbReference>